<keyword evidence="1" id="KW-0812">Transmembrane</keyword>
<protein>
    <submittedName>
        <fullName evidence="2">Uncharacterized protein</fullName>
    </submittedName>
</protein>
<organism evidence="2 3">
    <name type="scientific">Weissella cibaria</name>
    <dbReference type="NCBI Taxonomy" id="137591"/>
    <lineage>
        <taxon>Bacteria</taxon>
        <taxon>Bacillati</taxon>
        <taxon>Bacillota</taxon>
        <taxon>Bacilli</taxon>
        <taxon>Lactobacillales</taxon>
        <taxon>Lactobacillaceae</taxon>
        <taxon>Weissella</taxon>
    </lineage>
</organism>
<sequence length="83" mass="9434">MLFWRERRIKIILLIIVAILSVTGFISVIFRLFSANPENNKINLELLILFLGLVLTLWQLTYFSVLIATLGALGVLLETKSES</sequence>
<gene>
    <name evidence="2" type="ORF">FO435_05240</name>
</gene>
<evidence type="ECO:0000313" key="3">
    <source>
        <dbReference type="Proteomes" id="UP000320012"/>
    </source>
</evidence>
<accession>A0A9Q8JKK0</accession>
<dbReference type="EMBL" id="VNHC01000002">
    <property type="protein sequence ID" value="TVV28566.1"/>
    <property type="molecule type" value="Genomic_DNA"/>
</dbReference>
<feature type="transmembrane region" description="Helical" evidence="1">
    <location>
        <begin position="46"/>
        <end position="77"/>
    </location>
</feature>
<dbReference type="Proteomes" id="UP000320012">
    <property type="component" value="Unassembled WGS sequence"/>
</dbReference>
<feature type="transmembrane region" description="Helical" evidence="1">
    <location>
        <begin position="12"/>
        <end position="34"/>
    </location>
</feature>
<keyword evidence="1" id="KW-0472">Membrane</keyword>
<evidence type="ECO:0000256" key="1">
    <source>
        <dbReference type="SAM" id="Phobius"/>
    </source>
</evidence>
<comment type="caution">
    <text evidence="2">The sequence shown here is derived from an EMBL/GenBank/DDBJ whole genome shotgun (WGS) entry which is preliminary data.</text>
</comment>
<proteinExistence type="predicted"/>
<reference evidence="2 3" key="1">
    <citation type="submission" date="2019-07" db="EMBL/GenBank/DDBJ databases">
        <title>Genome sequence of Weissella cibaria GK1.</title>
        <authorList>
            <person name="Choi H.-J."/>
        </authorList>
    </citation>
    <scope>NUCLEOTIDE SEQUENCE [LARGE SCALE GENOMIC DNA]</scope>
    <source>
        <strain evidence="2 3">GK1</strain>
    </source>
</reference>
<keyword evidence="1" id="KW-1133">Transmembrane helix</keyword>
<evidence type="ECO:0000313" key="2">
    <source>
        <dbReference type="EMBL" id="TVV28566.1"/>
    </source>
</evidence>
<name>A0A9Q8JKK0_9LACO</name>
<dbReference type="AlphaFoldDB" id="A0A9Q8JKK0"/>